<dbReference type="SUPFAM" id="SSF55961">
    <property type="entry name" value="Bet v1-like"/>
    <property type="match status" value="1"/>
</dbReference>
<name>A0A6B0XWA7_9RHOB</name>
<dbReference type="Pfam" id="PF08327">
    <property type="entry name" value="AHSA1"/>
    <property type="match status" value="1"/>
</dbReference>
<dbReference type="EMBL" id="VXRY01000026">
    <property type="protein sequence ID" value="MXY32605.1"/>
    <property type="molecule type" value="Genomic_DNA"/>
</dbReference>
<dbReference type="Gene3D" id="3.30.530.20">
    <property type="match status" value="1"/>
</dbReference>
<dbReference type="InterPro" id="IPR023393">
    <property type="entry name" value="START-like_dom_sf"/>
</dbReference>
<feature type="domain" description="Activator of Hsp90 ATPase homologue 1/2-like C-terminal" evidence="2">
    <location>
        <begin position="13"/>
        <end position="159"/>
    </location>
</feature>
<evidence type="ECO:0000256" key="1">
    <source>
        <dbReference type="ARBA" id="ARBA00006817"/>
    </source>
</evidence>
<sequence>MNTESFKLTREFDASRDQVWRTWTEADLVQRWYGPGVETVIHEFEVKPGGLWLNEMRMGERSMNQRMEFTEVSPTDRLVILMSNADENWEVTANPMMPDWPRTLLTTVTLEDREGGGTLLTLDWHPHDATETEEAAFAASASDFNKGWGAGMNIIDEILAELA</sequence>
<comment type="caution">
    <text evidence="3">The sequence shown here is derived from an EMBL/GenBank/DDBJ whole genome shotgun (WGS) entry which is preliminary data.</text>
</comment>
<accession>A0A6B0XWA7</accession>
<organism evidence="3">
    <name type="scientific">Boseongicola sp. SB0664_bin_43</name>
    <dbReference type="NCBI Taxonomy" id="2604844"/>
    <lineage>
        <taxon>Bacteria</taxon>
        <taxon>Pseudomonadati</taxon>
        <taxon>Pseudomonadota</taxon>
        <taxon>Alphaproteobacteria</taxon>
        <taxon>Rhodobacterales</taxon>
        <taxon>Paracoccaceae</taxon>
        <taxon>Boseongicola</taxon>
    </lineage>
</organism>
<evidence type="ECO:0000259" key="2">
    <source>
        <dbReference type="Pfam" id="PF08327"/>
    </source>
</evidence>
<protein>
    <submittedName>
        <fullName evidence="3">SRPBCC domain-containing protein</fullName>
    </submittedName>
</protein>
<dbReference type="CDD" id="cd07814">
    <property type="entry name" value="SRPBCC_CalC_Aha1-like"/>
    <property type="match status" value="1"/>
</dbReference>
<dbReference type="AlphaFoldDB" id="A0A6B0XWA7"/>
<proteinExistence type="inferred from homology"/>
<reference evidence="3" key="1">
    <citation type="submission" date="2019-09" db="EMBL/GenBank/DDBJ databases">
        <title>Characterisation of the sponge microbiome using genome-centric metagenomics.</title>
        <authorList>
            <person name="Engelberts J.P."/>
            <person name="Robbins S.J."/>
            <person name="De Goeij J.M."/>
            <person name="Aranda M."/>
            <person name="Bell S.C."/>
            <person name="Webster N.S."/>
        </authorList>
    </citation>
    <scope>NUCLEOTIDE SEQUENCE</scope>
    <source>
        <strain evidence="3">SB0664_bin_43</strain>
    </source>
</reference>
<evidence type="ECO:0000313" key="3">
    <source>
        <dbReference type="EMBL" id="MXY32605.1"/>
    </source>
</evidence>
<comment type="similarity">
    <text evidence="1">Belongs to the AHA1 family.</text>
</comment>
<dbReference type="InterPro" id="IPR013538">
    <property type="entry name" value="ASHA1/2-like_C"/>
</dbReference>
<gene>
    <name evidence="3" type="ORF">F4Y60_00630</name>
</gene>